<feature type="compositionally biased region" description="Basic and acidic residues" evidence="1">
    <location>
        <begin position="59"/>
        <end position="71"/>
    </location>
</feature>
<dbReference type="InterPro" id="IPR050923">
    <property type="entry name" value="Cell_Proc_Reg/RNA_Proc"/>
</dbReference>
<keyword evidence="4" id="KW-1185">Reference proteome</keyword>
<dbReference type="SUPFAM" id="SSF49879">
    <property type="entry name" value="SMAD/FHA domain"/>
    <property type="match status" value="1"/>
</dbReference>
<dbReference type="STRING" id="71784.A0A1Y2BF80"/>
<sequence length="280" mass="32030">MDRERSPRRPHPRRSNSPERRDYETKGGGRSSSRNRSPGFYSSSNATRPPPRDSGYTSRDSRDRRRSRGDEPEGGYEWGTSGASKRRRGDEAYSEKDREKERAGERERFDVATKEGDGEVATVQVEKPNFGHSGLLAKETNTVKGVEMKYNEPPEARKPLKNWRLYVFKGKEQLDLIHIYKQSCYLVGRDTVVTDIPIAHPSCSKQHAAIQFRQISEKNEFGEVTTSVKPFVIDLESTNGTYVNDEEIPKTRYYELRNSDVIKFGTSSREYVLLHEDASA</sequence>
<dbReference type="PROSITE" id="PS50006">
    <property type="entry name" value="FHA_DOMAIN"/>
    <property type="match status" value="1"/>
</dbReference>
<dbReference type="Proteomes" id="UP000193986">
    <property type="component" value="Unassembled WGS sequence"/>
</dbReference>
<evidence type="ECO:0000313" key="3">
    <source>
        <dbReference type="EMBL" id="ORY33481.1"/>
    </source>
</evidence>
<dbReference type="SMART" id="SM00240">
    <property type="entry name" value="FHA"/>
    <property type="match status" value="1"/>
</dbReference>
<accession>A0A1Y2BF80</accession>
<reference evidence="3 4" key="1">
    <citation type="submission" date="2016-07" db="EMBL/GenBank/DDBJ databases">
        <title>Pervasive Adenine N6-methylation of Active Genes in Fungi.</title>
        <authorList>
            <consortium name="DOE Joint Genome Institute"/>
            <person name="Mondo S.J."/>
            <person name="Dannebaum R.O."/>
            <person name="Kuo R.C."/>
            <person name="Labutti K."/>
            <person name="Haridas S."/>
            <person name="Kuo A."/>
            <person name="Salamov A."/>
            <person name="Ahrendt S.R."/>
            <person name="Lipzen A."/>
            <person name="Sullivan W."/>
            <person name="Andreopoulos W.B."/>
            <person name="Clum A."/>
            <person name="Lindquist E."/>
            <person name="Daum C."/>
            <person name="Ramamoorthy G.K."/>
            <person name="Gryganskyi A."/>
            <person name="Culley D."/>
            <person name="Magnuson J.K."/>
            <person name="James T.Y."/>
            <person name="O'Malley M.A."/>
            <person name="Stajich J.E."/>
            <person name="Spatafora J.W."/>
            <person name="Visel A."/>
            <person name="Grigoriev I.V."/>
        </authorList>
    </citation>
    <scope>NUCLEOTIDE SEQUENCE [LARGE SCALE GENOMIC DNA]</scope>
    <source>
        <strain evidence="3 4">68-887.2</strain>
    </source>
</reference>
<evidence type="ECO:0000259" key="2">
    <source>
        <dbReference type="PROSITE" id="PS50006"/>
    </source>
</evidence>
<dbReference type="Pfam" id="PF00498">
    <property type="entry name" value="FHA"/>
    <property type="match status" value="1"/>
</dbReference>
<dbReference type="InParanoid" id="A0A1Y2BF80"/>
<dbReference type="InterPro" id="IPR008984">
    <property type="entry name" value="SMAD_FHA_dom_sf"/>
</dbReference>
<comment type="caution">
    <text evidence="3">The sequence shown here is derived from an EMBL/GenBank/DDBJ whole genome shotgun (WGS) entry which is preliminary data.</text>
</comment>
<proteinExistence type="predicted"/>
<feature type="compositionally biased region" description="Basic and acidic residues" evidence="1">
    <location>
        <begin position="88"/>
        <end position="108"/>
    </location>
</feature>
<name>A0A1Y2BF80_9TREE</name>
<dbReference type="AlphaFoldDB" id="A0A1Y2BF80"/>
<protein>
    <submittedName>
        <fullName evidence="3">SMAD/FHA domain-containing protein</fullName>
    </submittedName>
</protein>
<feature type="compositionally biased region" description="Basic and acidic residues" evidence="1">
    <location>
        <begin position="16"/>
        <end position="27"/>
    </location>
</feature>
<feature type="region of interest" description="Disordered" evidence="1">
    <location>
        <begin position="1"/>
        <end position="108"/>
    </location>
</feature>
<evidence type="ECO:0000256" key="1">
    <source>
        <dbReference type="SAM" id="MobiDB-lite"/>
    </source>
</evidence>
<dbReference type="InterPro" id="IPR000253">
    <property type="entry name" value="FHA_dom"/>
</dbReference>
<feature type="domain" description="FHA" evidence="2">
    <location>
        <begin position="185"/>
        <end position="248"/>
    </location>
</feature>
<dbReference type="PANTHER" id="PTHR23308">
    <property type="entry name" value="NUCLEAR INHIBITOR OF PROTEIN PHOSPHATASE-1"/>
    <property type="match status" value="1"/>
</dbReference>
<dbReference type="OrthoDB" id="444265at2759"/>
<dbReference type="EMBL" id="MCFC01000006">
    <property type="protein sequence ID" value="ORY33481.1"/>
    <property type="molecule type" value="Genomic_DNA"/>
</dbReference>
<dbReference type="FunFam" id="2.60.200.20:FF:000038">
    <property type="entry name" value="FHA domain-containing protein SNIP1"/>
    <property type="match status" value="1"/>
</dbReference>
<organism evidence="3 4">
    <name type="scientific">Naematelia encephala</name>
    <dbReference type="NCBI Taxonomy" id="71784"/>
    <lineage>
        <taxon>Eukaryota</taxon>
        <taxon>Fungi</taxon>
        <taxon>Dikarya</taxon>
        <taxon>Basidiomycota</taxon>
        <taxon>Agaricomycotina</taxon>
        <taxon>Tremellomycetes</taxon>
        <taxon>Tremellales</taxon>
        <taxon>Naemateliaceae</taxon>
        <taxon>Naematelia</taxon>
    </lineage>
</organism>
<dbReference type="Gene3D" id="2.60.200.20">
    <property type="match status" value="1"/>
</dbReference>
<evidence type="ECO:0000313" key="4">
    <source>
        <dbReference type="Proteomes" id="UP000193986"/>
    </source>
</evidence>
<gene>
    <name evidence="3" type="ORF">BCR39DRAFT_520359</name>
</gene>